<dbReference type="EMBL" id="NEDP02000798">
    <property type="protein sequence ID" value="OWF54977.1"/>
    <property type="molecule type" value="Genomic_DNA"/>
</dbReference>
<accession>A0A210R1Z4</accession>
<feature type="region of interest" description="Disordered" evidence="1">
    <location>
        <begin position="434"/>
        <end position="474"/>
    </location>
</feature>
<dbReference type="Proteomes" id="UP000242188">
    <property type="component" value="Unassembled WGS sequence"/>
</dbReference>
<gene>
    <name evidence="2" type="ORF">KP79_PYT17953</name>
</gene>
<organism evidence="2 3">
    <name type="scientific">Mizuhopecten yessoensis</name>
    <name type="common">Japanese scallop</name>
    <name type="synonym">Patinopecten yessoensis</name>
    <dbReference type="NCBI Taxonomy" id="6573"/>
    <lineage>
        <taxon>Eukaryota</taxon>
        <taxon>Metazoa</taxon>
        <taxon>Spiralia</taxon>
        <taxon>Lophotrochozoa</taxon>
        <taxon>Mollusca</taxon>
        <taxon>Bivalvia</taxon>
        <taxon>Autobranchia</taxon>
        <taxon>Pteriomorphia</taxon>
        <taxon>Pectinida</taxon>
        <taxon>Pectinoidea</taxon>
        <taxon>Pectinidae</taxon>
        <taxon>Mizuhopecten</taxon>
    </lineage>
</organism>
<feature type="region of interest" description="Disordered" evidence="1">
    <location>
        <begin position="292"/>
        <end position="396"/>
    </location>
</feature>
<feature type="compositionally biased region" description="Polar residues" evidence="1">
    <location>
        <begin position="610"/>
        <end position="630"/>
    </location>
</feature>
<feature type="compositionally biased region" description="Basic and acidic residues" evidence="1">
    <location>
        <begin position="369"/>
        <end position="380"/>
    </location>
</feature>
<feature type="compositionally biased region" description="Polar residues" evidence="1">
    <location>
        <begin position="337"/>
        <end position="348"/>
    </location>
</feature>
<evidence type="ECO:0000313" key="3">
    <source>
        <dbReference type="Proteomes" id="UP000242188"/>
    </source>
</evidence>
<protein>
    <submittedName>
        <fullName evidence="2">Uncharacterized protein</fullName>
    </submittedName>
</protein>
<comment type="caution">
    <text evidence="2">The sequence shown here is derived from an EMBL/GenBank/DDBJ whole genome shotgun (WGS) entry which is preliminary data.</text>
</comment>
<feature type="compositionally biased region" description="Basic and acidic residues" evidence="1">
    <location>
        <begin position="443"/>
        <end position="453"/>
    </location>
</feature>
<sequence length="728" mass="82441">MRWGTFHHTQSPRQQHTYLVDFEKLLSHHDERLAEKLNNEYLREEWDFGRENLGSRHMFKDPPVRCAEDRINMTRRQKRLYRHLKAEVNQSQRGVYRAKAGYIRERPLTAPDLSMYTSKDVPQLPSNFSAQTAYQIIQDKVKSARPGDGPVTDTSDRPLYVEAEPVDKPLGITEDDLQDAQKKFEVLQFDMETIDGRFQIMMDDTMNTYYPGNRQRHQEDISVSKPRPKSEILQLRKHEEITLKERPKSESHLLHLQRMEQASTKSAYPEPSVSRTQAKLCDARFNGWHDAKTKQGRHYPLVKQSLPNSYQGRLTENMSKSKTANLSKKNVKDDFLHQQTDGDQMTGESDTKIQEPRPSTAPVKMNSDSNDHVTVKKVSSEDQELSPAQSCKTDLSAADSCRTVDTGYSSFDDRSSTFSPKEDLSLLKSKSDSFHTSLSGYSERAESDCDKYSTPRSHSRKTSSSSRNNSDWKKSGVEIVPHMDHSKPRPISVGGMGTISLLENISEARYWEDAYNEEISDEACSDDSDTQTQSSADSGISRRQGDELQSSLALLKQRLGEQPVPTKAKRAKTKPNVLEKELRIKRQRRSQRPSSRTNQNLVNNSSSVSPIKNDSSPTSQKSNGKSGTRQAVNTTNKSLIHQAICKSSPDKSTSKQLSPSLHHKGQSTTGERKQTVTYSNNVRSNKSSKIDDTIVIELKKNPKIGRLMKRGEGLLSQDLVKKLIAAHA</sequence>
<feature type="compositionally biased region" description="Polar residues" evidence="1">
    <location>
        <begin position="305"/>
        <end position="328"/>
    </location>
</feature>
<dbReference type="OrthoDB" id="6089094at2759"/>
<feature type="region of interest" description="Disordered" evidence="1">
    <location>
        <begin position="521"/>
        <end position="630"/>
    </location>
</feature>
<evidence type="ECO:0000256" key="1">
    <source>
        <dbReference type="SAM" id="MobiDB-lite"/>
    </source>
</evidence>
<dbReference type="AlphaFoldDB" id="A0A210R1Z4"/>
<feature type="compositionally biased region" description="Low complexity" evidence="1">
    <location>
        <begin position="592"/>
        <end position="609"/>
    </location>
</feature>
<feature type="region of interest" description="Disordered" evidence="1">
    <location>
        <begin position="645"/>
        <end position="678"/>
    </location>
</feature>
<name>A0A210R1Z4_MIZYE</name>
<proteinExistence type="predicted"/>
<evidence type="ECO:0000313" key="2">
    <source>
        <dbReference type="EMBL" id="OWF54977.1"/>
    </source>
</evidence>
<keyword evidence="3" id="KW-1185">Reference proteome</keyword>
<reference evidence="2 3" key="1">
    <citation type="journal article" date="2017" name="Nat. Ecol. Evol.">
        <title>Scallop genome provides insights into evolution of bilaterian karyotype and development.</title>
        <authorList>
            <person name="Wang S."/>
            <person name="Zhang J."/>
            <person name="Jiao W."/>
            <person name="Li J."/>
            <person name="Xun X."/>
            <person name="Sun Y."/>
            <person name="Guo X."/>
            <person name="Huan P."/>
            <person name="Dong B."/>
            <person name="Zhang L."/>
            <person name="Hu X."/>
            <person name="Sun X."/>
            <person name="Wang J."/>
            <person name="Zhao C."/>
            <person name="Wang Y."/>
            <person name="Wang D."/>
            <person name="Huang X."/>
            <person name="Wang R."/>
            <person name="Lv J."/>
            <person name="Li Y."/>
            <person name="Zhang Z."/>
            <person name="Liu B."/>
            <person name="Lu W."/>
            <person name="Hui Y."/>
            <person name="Liang J."/>
            <person name="Zhou Z."/>
            <person name="Hou R."/>
            <person name="Li X."/>
            <person name="Liu Y."/>
            <person name="Li H."/>
            <person name="Ning X."/>
            <person name="Lin Y."/>
            <person name="Zhao L."/>
            <person name="Xing Q."/>
            <person name="Dou J."/>
            <person name="Li Y."/>
            <person name="Mao J."/>
            <person name="Guo H."/>
            <person name="Dou H."/>
            <person name="Li T."/>
            <person name="Mu C."/>
            <person name="Jiang W."/>
            <person name="Fu Q."/>
            <person name="Fu X."/>
            <person name="Miao Y."/>
            <person name="Liu J."/>
            <person name="Yu Q."/>
            <person name="Li R."/>
            <person name="Liao H."/>
            <person name="Li X."/>
            <person name="Kong Y."/>
            <person name="Jiang Z."/>
            <person name="Chourrout D."/>
            <person name="Li R."/>
            <person name="Bao Z."/>
        </authorList>
    </citation>
    <scope>NUCLEOTIDE SEQUENCE [LARGE SCALE GENOMIC DNA]</scope>
    <source>
        <strain evidence="2 3">PY_sf001</strain>
    </source>
</reference>